<dbReference type="GeneID" id="30997508"/>
<dbReference type="EMBL" id="KV454539">
    <property type="protein sequence ID" value="ODV69061.1"/>
    <property type="molecule type" value="Genomic_DNA"/>
</dbReference>
<evidence type="ECO:0000313" key="4">
    <source>
        <dbReference type="EMBL" id="ODV69061.1"/>
    </source>
</evidence>
<protein>
    <recommendedName>
        <fullName evidence="3">HIT-type domain-containing protein</fullName>
    </recommendedName>
</protein>
<organism evidence="4 5">
    <name type="scientific">Hyphopichia burtonii NRRL Y-1933</name>
    <dbReference type="NCBI Taxonomy" id="984485"/>
    <lineage>
        <taxon>Eukaryota</taxon>
        <taxon>Fungi</taxon>
        <taxon>Dikarya</taxon>
        <taxon>Ascomycota</taxon>
        <taxon>Saccharomycotina</taxon>
        <taxon>Pichiomycetes</taxon>
        <taxon>Debaryomycetaceae</taxon>
        <taxon>Hyphopichia</taxon>
    </lineage>
</organism>
<dbReference type="SUPFAM" id="SSF144232">
    <property type="entry name" value="HIT/MYND zinc finger-like"/>
    <property type="match status" value="1"/>
</dbReference>
<proteinExistence type="predicted"/>
<name>A0A1E4RPC5_9ASCO</name>
<feature type="compositionally biased region" description="Basic and acidic residues" evidence="2">
    <location>
        <begin position="116"/>
        <end position="126"/>
    </location>
</feature>
<dbReference type="Pfam" id="PF04438">
    <property type="entry name" value="zf-HIT"/>
    <property type="match status" value="1"/>
</dbReference>
<dbReference type="STRING" id="984485.A0A1E4RPC5"/>
<evidence type="ECO:0000259" key="3">
    <source>
        <dbReference type="PROSITE" id="PS51083"/>
    </source>
</evidence>
<dbReference type="CDD" id="cd23024">
    <property type="entry name" value="zf-HIT_ZNHIT2-3"/>
    <property type="match status" value="1"/>
</dbReference>
<feature type="domain" description="HIT-type" evidence="3">
    <location>
        <begin position="19"/>
        <end position="52"/>
    </location>
</feature>
<dbReference type="PANTHER" id="PTHR15555:SF0">
    <property type="entry name" value="ZINC FINGER HIT DOMAIN-CONTAINING PROTEIN 2"/>
    <property type="match status" value="1"/>
</dbReference>
<keyword evidence="1" id="KW-0479">Metal-binding</keyword>
<gene>
    <name evidence="4" type="ORF">HYPBUDRAFT_194023</name>
</gene>
<evidence type="ECO:0000256" key="1">
    <source>
        <dbReference type="PROSITE-ProRule" id="PRU00453"/>
    </source>
</evidence>
<keyword evidence="1" id="KW-0863">Zinc-finger</keyword>
<dbReference type="GO" id="GO:0008270">
    <property type="term" value="F:zinc ion binding"/>
    <property type="evidence" value="ECO:0007669"/>
    <property type="project" value="UniProtKB-UniRule"/>
</dbReference>
<evidence type="ECO:0000256" key="2">
    <source>
        <dbReference type="SAM" id="MobiDB-lite"/>
    </source>
</evidence>
<sequence length="204" mass="23272">MLRPLGAGKIHRDSSAKLCGLCSSQTFRYTCPGCGIHYCSIACYKSLQHQKCIEKAQQDPSSSKEITDYEKDKLLRMINRFNFNDDHLNSLDEENQPENWVYQIPLLARAPDTEPSDYKEAHDGTRRLGQTADKAESNRAYNNFLEEDSDSEQDTNRALTDREEQELSDLIDSADPELLLLLLSLDQRNGFEELLKSGEYDLEG</sequence>
<dbReference type="AlphaFoldDB" id="A0A1E4RPC5"/>
<dbReference type="InterPro" id="IPR007529">
    <property type="entry name" value="Znf_HIT"/>
</dbReference>
<keyword evidence="5" id="KW-1185">Reference proteome</keyword>
<dbReference type="InterPro" id="IPR039646">
    <property type="entry name" value="ZNHIT2"/>
</dbReference>
<evidence type="ECO:0000313" key="5">
    <source>
        <dbReference type="Proteomes" id="UP000095085"/>
    </source>
</evidence>
<dbReference type="OrthoDB" id="272357at2759"/>
<keyword evidence="1" id="KW-0862">Zinc</keyword>
<accession>A0A1E4RPC5</accession>
<feature type="region of interest" description="Disordered" evidence="2">
    <location>
        <begin position="111"/>
        <end position="137"/>
    </location>
</feature>
<dbReference type="PANTHER" id="PTHR15555">
    <property type="entry name" value="ZINC FINGER HIT DOMAIN CONTAINING PROTEIN 2 PROTEIN FON -RELATED"/>
    <property type="match status" value="1"/>
</dbReference>
<dbReference type="Proteomes" id="UP000095085">
    <property type="component" value="Unassembled WGS sequence"/>
</dbReference>
<dbReference type="PROSITE" id="PS51083">
    <property type="entry name" value="ZF_HIT"/>
    <property type="match status" value="1"/>
</dbReference>
<dbReference type="Gene3D" id="3.30.60.190">
    <property type="match status" value="1"/>
</dbReference>
<reference evidence="5" key="1">
    <citation type="submission" date="2016-05" db="EMBL/GenBank/DDBJ databases">
        <title>Comparative genomics of biotechnologically important yeasts.</title>
        <authorList>
            <consortium name="DOE Joint Genome Institute"/>
            <person name="Riley R."/>
            <person name="Haridas S."/>
            <person name="Wolfe K.H."/>
            <person name="Lopes M.R."/>
            <person name="Hittinger C.T."/>
            <person name="Goker M."/>
            <person name="Salamov A."/>
            <person name="Wisecaver J."/>
            <person name="Long T.M."/>
            <person name="Aerts A.L."/>
            <person name="Barry K."/>
            <person name="Choi C."/>
            <person name="Clum A."/>
            <person name="Coughlan A.Y."/>
            <person name="Deshpande S."/>
            <person name="Douglass A.P."/>
            <person name="Hanson S.J."/>
            <person name="Klenk H.-P."/>
            <person name="Labutti K."/>
            <person name="Lapidus A."/>
            <person name="Lindquist E."/>
            <person name="Lipzen A."/>
            <person name="Meier-Kolthoff J.P."/>
            <person name="Ohm R.A."/>
            <person name="Otillar R.P."/>
            <person name="Pangilinan J."/>
            <person name="Peng Y."/>
            <person name="Rokas A."/>
            <person name="Rosa C.A."/>
            <person name="Scheuner C."/>
            <person name="Sibirny A.A."/>
            <person name="Slot J.C."/>
            <person name="Stielow J.B."/>
            <person name="Sun H."/>
            <person name="Kurtzman C.P."/>
            <person name="Blackwell M."/>
            <person name="Grigoriev I.V."/>
            <person name="Jeffries T.W."/>
        </authorList>
    </citation>
    <scope>NUCLEOTIDE SEQUENCE [LARGE SCALE GENOMIC DNA]</scope>
    <source>
        <strain evidence="5">NRRL Y-1933</strain>
    </source>
</reference>
<dbReference type="RefSeq" id="XP_020078128.1">
    <property type="nucleotide sequence ID" value="XM_020222959.1"/>
</dbReference>
<feature type="region of interest" description="Disordered" evidence="2">
    <location>
        <begin position="142"/>
        <end position="161"/>
    </location>
</feature>